<name>A0A285NHZ1_9AQUI</name>
<gene>
    <name evidence="1" type="ORF">SAMN06265182_1355</name>
</gene>
<evidence type="ECO:0000313" key="2">
    <source>
        <dbReference type="Proteomes" id="UP000219036"/>
    </source>
</evidence>
<dbReference type="RefSeq" id="WP_097000523.1">
    <property type="nucleotide sequence ID" value="NZ_OBEI01000005.1"/>
</dbReference>
<dbReference type="Proteomes" id="UP000219036">
    <property type="component" value="Unassembled WGS sequence"/>
</dbReference>
<accession>A0A285NHZ1</accession>
<reference evidence="2" key="1">
    <citation type="submission" date="2017-09" db="EMBL/GenBank/DDBJ databases">
        <authorList>
            <person name="Varghese N."/>
            <person name="Submissions S."/>
        </authorList>
    </citation>
    <scope>NUCLEOTIDE SEQUENCE [LARGE SCALE GENOMIC DNA]</scope>
    <source>
        <strain evidence="2">DSM 15103</strain>
    </source>
</reference>
<dbReference type="EMBL" id="OBEI01000005">
    <property type="protein sequence ID" value="SNZ08597.1"/>
    <property type="molecule type" value="Genomic_DNA"/>
</dbReference>
<keyword evidence="2" id="KW-1185">Reference proteome</keyword>
<sequence length="86" mass="10038">MTKEERQKVDDIVMRTFTLSYELGTSLDELHRMVRELRVNTKDKDLQAALVNLEHAFFMTAQSINILKEQTRNALIPLKKAQTCEE</sequence>
<proteinExistence type="predicted"/>
<organism evidence="1 2">
    <name type="scientific">Persephonella hydrogeniphila</name>
    <dbReference type="NCBI Taxonomy" id="198703"/>
    <lineage>
        <taxon>Bacteria</taxon>
        <taxon>Pseudomonadati</taxon>
        <taxon>Aquificota</taxon>
        <taxon>Aquificia</taxon>
        <taxon>Aquificales</taxon>
        <taxon>Hydrogenothermaceae</taxon>
        <taxon>Persephonella</taxon>
    </lineage>
</organism>
<dbReference type="OrthoDB" id="14995at2"/>
<protein>
    <submittedName>
        <fullName evidence="1">Uncharacterized protein</fullName>
    </submittedName>
</protein>
<dbReference type="AlphaFoldDB" id="A0A285NHZ1"/>
<evidence type="ECO:0000313" key="1">
    <source>
        <dbReference type="EMBL" id="SNZ08597.1"/>
    </source>
</evidence>